<dbReference type="Proteomes" id="UP000178851">
    <property type="component" value="Unassembled WGS sequence"/>
</dbReference>
<reference evidence="2 3" key="1">
    <citation type="journal article" date="2016" name="Nat. Commun.">
        <title>Thousands of microbial genomes shed light on interconnected biogeochemical processes in an aquifer system.</title>
        <authorList>
            <person name="Anantharaman K."/>
            <person name="Brown C.T."/>
            <person name="Hug L.A."/>
            <person name="Sharon I."/>
            <person name="Castelle C.J."/>
            <person name="Probst A.J."/>
            <person name="Thomas B.C."/>
            <person name="Singh A."/>
            <person name="Wilkins M.J."/>
            <person name="Karaoz U."/>
            <person name="Brodie E.L."/>
            <person name="Williams K.H."/>
            <person name="Hubbard S.S."/>
            <person name="Banfield J.F."/>
        </authorList>
    </citation>
    <scope>NUCLEOTIDE SEQUENCE [LARGE SCALE GENOMIC DNA]</scope>
</reference>
<gene>
    <name evidence="2" type="ORF">A2627_05685</name>
</gene>
<name>A0A1F7YK23_9BACT</name>
<evidence type="ECO:0000313" key="2">
    <source>
        <dbReference type="EMBL" id="OGM26875.1"/>
    </source>
</evidence>
<organism evidence="2 3">
    <name type="scientific">Candidatus Woesebacteria bacterium RIFCSPHIGHO2_01_FULL_39_28</name>
    <dbReference type="NCBI Taxonomy" id="1802496"/>
    <lineage>
        <taxon>Bacteria</taxon>
        <taxon>Candidatus Woeseibacteriota</taxon>
    </lineage>
</organism>
<dbReference type="InterPro" id="IPR000086">
    <property type="entry name" value="NUDIX_hydrolase_dom"/>
</dbReference>
<dbReference type="PROSITE" id="PS51462">
    <property type="entry name" value="NUDIX"/>
    <property type="match status" value="1"/>
</dbReference>
<accession>A0A1F7YK23</accession>
<evidence type="ECO:0000259" key="1">
    <source>
        <dbReference type="PROSITE" id="PS51462"/>
    </source>
</evidence>
<dbReference type="PANTHER" id="PTHR43736">
    <property type="entry name" value="ADP-RIBOSE PYROPHOSPHATASE"/>
    <property type="match status" value="1"/>
</dbReference>
<dbReference type="AlphaFoldDB" id="A0A1F7YK23"/>
<dbReference type="EMBL" id="MGGI01000010">
    <property type="protein sequence ID" value="OGM26875.1"/>
    <property type="molecule type" value="Genomic_DNA"/>
</dbReference>
<dbReference type="SUPFAM" id="SSF55811">
    <property type="entry name" value="Nudix"/>
    <property type="match status" value="1"/>
</dbReference>
<sequence>MEDRSKIKENPAGRIRVERQFSAGGVVCKGHLWLVAKSNPSKEYPWDVWRLPKGWLDDNNQGKPSGPITRGEKKASERELQECALREVKEEGGIDAKIVKKIGSEKYFLRSKDKTILKFVTFYLMEWERNLSEGFGKETEKVEWLPYEDAYKRLSYKGEKEVLKKAASLL</sequence>
<dbReference type="PANTHER" id="PTHR43736:SF1">
    <property type="entry name" value="DIHYDRONEOPTERIN TRIPHOSPHATE DIPHOSPHATASE"/>
    <property type="match status" value="1"/>
</dbReference>
<dbReference type="InterPro" id="IPR015797">
    <property type="entry name" value="NUDIX_hydrolase-like_dom_sf"/>
</dbReference>
<protein>
    <recommendedName>
        <fullName evidence="1">Nudix hydrolase domain-containing protein</fullName>
    </recommendedName>
</protein>
<proteinExistence type="predicted"/>
<evidence type="ECO:0000313" key="3">
    <source>
        <dbReference type="Proteomes" id="UP000178851"/>
    </source>
</evidence>
<comment type="caution">
    <text evidence="2">The sequence shown here is derived from an EMBL/GenBank/DDBJ whole genome shotgun (WGS) entry which is preliminary data.</text>
</comment>
<feature type="domain" description="Nudix hydrolase" evidence="1">
    <location>
        <begin position="16"/>
        <end position="167"/>
    </location>
</feature>
<dbReference type="Gene3D" id="3.90.79.10">
    <property type="entry name" value="Nucleoside Triphosphate Pyrophosphohydrolase"/>
    <property type="match status" value="1"/>
</dbReference>
<dbReference type="Pfam" id="PF00293">
    <property type="entry name" value="NUDIX"/>
    <property type="match status" value="1"/>
</dbReference>